<comment type="caution">
    <text evidence="2">The sequence shown here is derived from an EMBL/GenBank/DDBJ whole genome shotgun (WGS) entry which is preliminary data.</text>
</comment>
<dbReference type="Gene3D" id="3.30.1330.230">
    <property type="match status" value="1"/>
</dbReference>
<organism evidence="2 3">
    <name type="scientific">Virgisporangium aurantiacum</name>
    <dbReference type="NCBI Taxonomy" id="175570"/>
    <lineage>
        <taxon>Bacteria</taxon>
        <taxon>Bacillati</taxon>
        <taxon>Actinomycetota</taxon>
        <taxon>Actinomycetes</taxon>
        <taxon>Micromonosporales</taxon>
        <taxon>Micromonosporaceae</taxon>
        <taxon>Virgisporangium</taxon>
    </lineage>
</organism>
<dbReference type="PROSITE" id="PS51664">
    <property type="entry name" value="YCAO"/>
    <property type="match status" value="1"/>
</dbReference>
<accession>A0A8J3ZMQ8</accession>
<evidence type="ECO:0000313" key="2">
    <source>
        <dbReference type="EMBL" id="GIJ64448.1"/>
    </source>
</evidence>
<evidence type="ECO:0000259" key="1">
    <source>
        <dbReference type="PROSITE" id="PS51664"/>
    </source>
</evidence>
<dbReference type="Gene3D" id="3.30.160.660">
    <property type="match status" value="1"/>
</dbReference>
<gene>
    <name evidence="2" type="ORF">Vau01_119640</name>
</gene>
<keyword evidence="3" id="KW-1185">Reference proteome</keyword>
<reference evidence="2" key="1">
    <citation type="submission" date="2021-01" db="EMBL/GenBank/DDBJ databases">
        <title>Whole genome shotgun sequence of Virgisporangium aurantiacum NBRC 16421.</title>
        <authorList>
            <person name="Komaki H."/>
            <person name="Tamura T."/>
        </authorList>
    </citation>
    <scope>NUCLEOTIDE SEQUENCE</scope>
    <source>
        <strain evidence="2">NBRC 16421</strain>
    </source>
</reference>
<dbReference type="NCBIfam" id="TIGR03604">
    <property type="entry name" value="TOMM_cyclo_SagD"/>
    <property type="match status" value="1"/>
</dbReference>
<dbReference type="PANTHER" id="PTHR37809">
    <property type="entry name" value="RIBOSOMAL PROTEIN S12 METHYLTHIOTRANSFERASE ACCESSORY FACTOR YCAO"/>
    <property type="match status" value="1"/>
</dbReference>
<dbReference type="Gene3D" id="3.40.50.720">
    <property type="entry name" value="NAD(P)-binding Rossmann-like Domain"/>
    <property type="match status" value="1"/>
</dbReference>
<dbReference type="InterPro" id="IPR003776">
    <property type="entry name" value="YcaO-like_dom"/>
</dbReference>
<dbReference type="RefSeq" id="WP_204013074.1">
    <property type="nucleotide sequence ID" value="NZ_BOPG01000117.1"/>
</dbReference>
<dbReference type="InterPro" id="IPR027624">
    <property type="entry name" value="TOMM_cyclo_SagD"/>
</dbReference>
<dbReference type="EMBL" id="BOPG01000117">
    <property type="protein sequence ID" value="GIJ64448.1"/>
    <property type="molecule type" value="Genomic_DNA"/>
</dbReference>
<dbReference type="NCBIfam" id="TIGR03882">
    <property type="entry name" value="cyclo_dehyd_2"/>
    <property type="match status" value="1"/>
</dbReference>
<feature type="domain" description="YcaO" evidence="1">
    <location>
        <begin position="258"/>
        <end position="641"/>
    </location>
</feature>
<dbReference type="Pfam" id="PF02624">
    <property type="entry name" value="YcaO"/>
    <property type="match status" value="1"/>
</dbReference>
<name>A0A8J3ZMQ8_9ACTN</name>
<dbReference type="Proteomes" id="UP000612585">
    <property type="component" value="Unassembled WGS sequence"/>
</dbReference>
<dbReference type="InterPro" id="IPR022291">
    <property type="entry name" value="Bacteriocin_synth_cyclodeHase"/>
</dbReference>
<evidence type="ECO:0000313" key="3">
    <source>
        <dbReference type="Proteomes" id="UP000612585"/>
    </source>
</evidence>
<dbReference type="AlphaFoldDB" id="A0A8J3ZMQ8"/>
<protein>
    <recommendedName>
        <fullName evidence="1">YcaO domain-containing protein</fullName>
    </recommendedName>
</protein>
<proteinExistence type="predicted"/>
<sequence>MTASVERRTGEPSASAPDMLLDYLAQRLDEGSLPHVQALGLRDATQLQLPESGQGRDLVPIYFAAGSAILGPVVADQRRSTPCGHCLALRWLRLRPAPERDAIEHGRQMWSKSSSPYLTPFAIEAIWRLWNLLRTSARNRQGQRPGIAPVYELNLRTLQVSRFDLMMDAACRVCLPREPDTADRAVLDLRPRPKPAPGRYRERHLRDYDLPVSALANPVCGVIGRHAHRDDLSPTTSPSFGSFHFRNSSGLQEILWTGQTDSFGTSEISGLFEGLERYAGLEQRRWSTVTVGTFDELSDEALDPRECGVYADEVYKSGRFSPFDPAQAIPWVWGYSLRDRRTVRVPQRTAYYGGVERDGNFVMESSNGCASGAGLEEAILHGMLELIERDSFVLAWYGKMSLPEIDPATCRRESRFMIDRLRLCGFNVRLFDSRIDLSVPVVLAVAVRRDGGPGTLTFAAGAALDPEDAVASALSEIASFAPTMPDQFTKRPDEVRAMTEDFGKVRTLADHPALFATPGMAHHAAFLLSERRLNPMATLYRDWEQIRPRNTDLLADVWYCRDLFVDAGLDVLVVDQTAPEQELLGLRTVSVIVPGLLPIDFGWSLQRVLHMPRTRSALRRAGWRATDLGDSELHRVPHPFS</sequence>
<dbReference type="Gene3D" id="3.30.40.250">
    <property type="match status" value="1"/>
</dbReference>
<dbReference type="PANTHER" id="PTHR37809:SF1">
    <property type="entry name" value="RIBOSOMAL PROTEIN S12 METHYLTHIOTRANSFERASE ACCESSORY FACTOR YCAO"/>
    <property type="match status" value="1"/>
</dbReference>